<keyword evidence="3" id="KW-0934">Plastid</keyword>
<reference evidence="3" key="1">
    <citation type="journal article" date="2014" name="BMC Evol. Biol.">
        <title>Chloroplast phylogenomic analysis resolves deep-level relationships within the green algal class Trebouxiophyceae.</title>
        <authorList>
            <person name="Lemieux C."/>
            <person name="Otis C."/>
            <person name="Turmel M."/>
        </authorList>
    </citation>
    <scope>NUCLEOTIDE SEQUENCE</scope>
</reference>
<dbReference type="GO" id="GO:0004222">
    <property type="term" value="F:metalloendopeptidase activity"/>
    <property type="evidence" value="ECO:0007669"/>
    <property type="project" value="InterPro"/>
</dbReference>
<dbReference type="Pfam" id="PF00004">
    <property type="entry name" value="AAA"/>
    <property type="match status" value="2"/>
</dbReference>
<dbReference type="Gene3D" id="1.20.58.760">
    <property type="entry name" value="Peptidase M41"/>
    <property type="match status" value="1"/>
</dbReference>
<dbReference type="GO" id="GO:0016887">
    <property type="term" value="F:ATP hydrolysis activity"/>
    <property type="evidence" value="ECO:0007669"/>
    <property type="project" value="InterPro"/>
</dbReference>
<feature type="transmembrane region" description="Helical" evidence="1">
    <location>
        <begin position="93"/>
        <end position="111"/>
    </location>
</feature>
<dbReference type="Gene3D" id="1.10.8.60">
    <property type="match status" value="1"/>
</dbReference>
<keyword evidence="1" id="KW-0812">Transmembrane</keyword>
<gene>
    <name evidence="3" type="primary">ftsH</name>
</gene>
<dbReference type="PANTHER" id="PTHR23076">
    <property type="entry name" value="METALLOPROTEASE M41 FTSH"/>
    <property type="match status" value="1"/>
</dbReference>
<dbReference type="SUPFAM" id="SSF52540">
    <property type="entry name" value="P-loop containing nucleoside triphosphate hydrolases"/>
    <property type="match status" value="1"/>
</dbReference>
<organism evidence="3">
    <name type="scientific">Koliella corcontica</name>
    <dbReference type="NCBI Taxonomy" id="155904"/>
    <lineage>
        <taxon>Eukaryota</taxon>
        <taxon>Viridiplantae</taxon>
        <taxon>Chlorophyta</taxon>
        <taxon>core chlorophytes</taxon>
        <taxon>Trebouxiophyceae</taxon>
        <taxon>Prasiolales</taxon>
        <taxon>Koliellaceae</taxon>
        <taxon>Koliella</taxon>
    </lineage>
</organism>
<dbReference type="PANTHER" id="PTHR23076:SF97">
    <property type="entry name" value="ATP-DEPENDENT ZINC METALLOPROTEASE YME1L1"/>
    <property type="match status" value="1"/>
</dbReference>
<keyword evidence="3" id="KW-0132">Cell division</keyword>
<dbReference type="InterPro" id="IPR037219">
    <property type="entry name" value="Peptidase_M41-like"/>
</dbReference>
<dbReference type="Gene3D" id="3.40.50.300">
    <property type="entry name" value="P-loop containing nucleotide triphosphate hydrolases"/>
    <property type="match status" value="2"/>
</dbReference>
<accession>A0A097KMS2</accession>
<dbReference type="PROSITE" id="PS00674">
    <property type="entry name" value="AAA"/>
    <property type="match status" value="1"/>
</dbReference>
<keyword evidence="1" id="KW-0472">Membrane</keyword>
<proteinExistence type="predicted"/>
<feature type="domain" description="AAA+ ATPase" evidence="2">
    <location>
        <begin position="924"/>
        <end position="1145"/>
    </location>
</feature>
<evidence type="ECO:0000259" key="2">
    <source>
        <dbReference type="SMART" id="SM00382"/>
    </source>
</evidence>
<dbReference type="EMBL" id="KM462874">
    <property type="protein sequence ID" value="AIT94478.1"/>
    <property type="molecule type" value="Genomic_DNA"/>
</dbReference>
<dbReference type="InterPro" id="IPR003959">
    <property type="entry name" value="ATPase_AAA_core"/>
</dbReference>
<sequence>MNNFKNFIKKIPFYREFEIYINQNKSNKFYFYTKIKTQVSEKIIYQINDLIKKLNTKKFKDFNQLKLYFYLYIKDYKKGSKNFIFEKLSLFKINYVLFGVISISVGTINLIPTKFKDLTFIYRLNLPSLACKENELSWQTFKFFKFYPNQELLNFINDIKIYDNDIYIEPNLYYHTKNNKYFIGLFKNNKINKNTSIDSKNYKIIAKNVSEGFRDFYYLLDEFPLKLDNDYIKIKKYLNFVKQKNLPKQHTENIKQIDLIKNLKKYRKLKKNKNFKNLDEQKAFQKIKRKNLNFSFFSLTKTGEIKQDNFFKNIKFWFIKVERKLIFIEKNKKNLIFSENKEKIKEISKSLASQAKQAKQEDLDYINRFKKFKEKKYNLDKIYKFYFYKKNINIFNIKTNNNFWQKTKFLINSYNSNSSQKLYKEYKNYNLESLIFILNKNKLLLKNKKNIYLKKISGFKYPDFNIKKVKLFLISNLLNNKNFLYPYPIRINRINYRFLPPAILKNKFLYNKKHPDIDFLYKDITLLDSNNSEIIFEGPAIKLDENFGDVILLNSKITKNWLKSFLNFENPISDKYKTFFGRNKINKKNQFFKTYLNKILESKPIIKNQLELKVYQSETNQIVIKKKTKKGTAKPKKWIKKVKKTSNKPFVPQNKDWRVPFFEKNQWITIIKSISESNNIEEIEIIPFVCISYPRRKPIIWPLMQFEYSNSLNDSKFPLNYILHQPKKYFARNNYFETYSQYRLNNDSYDLRKLGSNTKKISSLYPKYYERNKKKLKTPFNFLFKSSRSTYYQNWEPLTINSWLLITQYCFLRLALDLLKGVYNNYGKEFASYCVDVVADLGASHDFSDIGNEKSLAAKAEAIKENLDLIEKEKSFRIIYKNKVRFRDIIGINKILPELSEFVWYLRALKYQISLSSMNIGVPLPKGMLLIGAPGTGKTLIAKAIAGESGVPVIVQSASSLVDYEKQGGIGGAGLDRLEEVFYRAKQIAPCIIFVDEIDSLGQKRENVIGNRFIGQPVLEAIYDFTPTEEFLETSFDAAKLRSKENIEDLNYETGTLDEEKLYEYFEDRDSVTKQRVDLYNSLYRAKQNTQKKVNLMVKFLLELDGLRSRKGVVVIAATNRPEALDEALMRPGRFDQILEIKLPDKDTRIEILKLYTNKLGITFKTSDSWDYLAKLTKGFSSADIAAIANESALKSIINESLHSLETLEQGIQYIIGYPEEKEKILNKINKWKDPYLLNRFAFYQASKAILQNNLYDHPKVVQITLIPRTLNARFTEIHKSELISKNHSKITLQNRVIGFYAGKAGELLSICSWPIKNNDIFLKKNALKTNKKNYLKFVRSAKSKYWISNLGYDDIYSGTALAYMMIDHWYLYSKNSVSKRFHAIDLPDFEDEYKEMEVIELFKLVSKETERYIADELFMDIDCDAKITEHWKISPWWHVQMLKTLSLNETIYFGDWYRIFLPDPEETDFNLEYVPPDEHFQINNKDDIAEKLKNTISWNDVYSIQRDYIFNGLILNCLNKAFYLLDVNREYLDFMAYYLMKYQIIRQTDLENFNRNFWKKNKKIAKNKKKLNKEFYVDLSWGVNSRRKNFRFLNMDQIFYVLKEKKYIKISYFTKK</sequence>
<dbReference type="GO" id="GO:0006508">
    <property type="term" value="P:proteolysis"/>
    <property type="evidence" value="ECO:0007669"/>
    <property type="project" value="InterPro"/>
</dbReference>
<dbReference type="GeneID" id="22159855"/>
<dbReference type="RefSeq" id="YP_009105773.1">
    <property type="nucleotide sequence ID" value="NC_025536.1"/>
</dbReference>
<dbReference type="GO" id="GO:0051301">
    <property type="term" value="P:cell division"/>
    <property type="evidence" value="ECO:0007669"/>
    <property type="project" value="UniProtKB-KW"/>
</dbReference>
<evidence type="ECO:0000256" key="1">
    <source>
        <dbReference type="SAM" id="Phobius"/>
    </source>
</evidence>
<name>A0A097KMS2_9CHLO</name>
<geneLocation type="chloroplast" evidence="3"/>
<dbReference type="GO" id="GO:0004176">
    <property type="term" value="F:ATP-dependent peptidase activity"/>
    <property type="evidence" value="ECO:0007669"/>
    <property type="project" value="InterPro"/>
</dbReference>
<dbReference type="SMART" id="SM00382">
    <property type="entry name" value="AAA"/>
    <property type="match status" value="1"/>
</dbReference>
<keyword evidence="3" id="KW-0150">Chloroplast</keyword>
<dbReference type="InterPro" id="IPR003593">
    <property type="entry name" value="AAA+_ATPase"/>
</dbReference>
<dbReference type="GO" id="GO:0005524">
    <property type="term" value="F:ATP binding"/>
    <property type="evidence" value="ECO:0007669"/>
    <property type="project" value="InterPro"/>
</dbReference>
<protein>
    <submittedName>
        <fullName evidence="3">Cell division protein</fullName>
    </submittedName>
</protein>
<dbReference type="InterPro" id="IPR027417">
    <property type="entry name" value="P-loop_NTPase"/>
</dbReference>
<keyword evidence="1" id="KW-1133">Transmembrane helix</keyword>
<dbReference type="InterPro" id="IPR003960">
    <property type="entry name" value="ATPase_AAA_CS"/>
</dbReference>
<keyword evidence="3" id="KW-0131">Cell cycle</keyword>
<evidence type="ECO:0000313" key="3">
    <source>
        <dbReference type="EMBL" id="AIT94478.1"/>
    </source>
</evidence>